<keyword evidence="1" id="KW-0500">Molybdenum</keyword>
<evidence type="ECO:0000313" key="5">
    <source>
        <dbReference type="EMBL" id="MEQ1407248.1"/>
    </source>
</evidence>
<evidence type="ECO:0000259" key="4">
    <source>
        <dbReference type="SMART" id="SM01008"/>
    </source>
</evidence>
<protein>
    <submittedName>
        <fullName evidence="5">Xanthine dehydrogenase family protein molybdopterin-binding subunit</fullName>
    </submittedName>
</protein>
<name>A0ABV0M5U2_9HYPH</name>
<dbReference type="Pfam" id="PF01315">
    <property type="entry name" value="Ald_Xan_dh_C"/>
    <property type="match status" value="1"/>
</dbReference>
<gene>
    <name evidence="5" type="ORF">ABK249_20145</name>
</gene>
<evidence type="ECO:0000256" key="2">
    <source>
        <dbReference type="ARBA" id="ARBA00023002"/>
    </source>
</evidence>
<dbReference type="SMART" id="SM01008">
    <property type="entry name" value="Ald_Xan_dh_C"/>
    <property type="match status" value="1"/>
</dbReference>
<keyword evidence="2" id="KW-0560">Oxidoreductase</keyword>
<feature type="non-terminal residue" evidence="5">
    <location>
        <position position="164"/>
    </location>
</feature>
<evidence type="ECO:0000313" key="6">
    <source>
        <dbReference type="Proteomes" id="UP001496627"/>
    </source>
</evidence>
<dbReference type="SUPFAM" id="SSF54665">
    <property type="entry name" value="CO dehydrogenase molybdoprotein N-domain-like"/>
    <property type="match status" value="1"/>
</dbReference>
<feature type="region of interest" description="Disordered" evidence="3">
    <location>
        <begin position="144"/>
        <end position="164"/>
    </location>
</feature>
<dbReference type="InterPro" id="IPR000674">
    <property type="entry name" value="Ald_Oxase/Xan_DH_a/b"/>
</dbReference>
<dbReference type="PANTHER" id="PTHR11908">
    <property type="entry name" value="XANTHINE DEHYDROGENASE"/>
    <property type="match status" value="1"/>
</dbReference>
<feature type="compositionally biased region" description="Basic and acidic residues" evidence="3">
    <location>
        <begin position="155"/>
        <end position="164"/>
    </location>
</feature>
<proteinExistence type="predicted"/>
<dbReference type="Proteomes" id="UP001496627">
    <property type="component" value="Unassembled WGS sequence"/>
</dbReference>
<dbReference type="InterPro" id="IPR036856">
    <property type="entry name" value="Ald_Oxase/Xan_DH_a/b_sf"/>
</dbReference>
<dbReference type="InterPro" id="IPR016208">
    <property type="entry name" value="Ald_Oxase/xanthine_DH-like"/>
</dbReference>
<organism evidence="5 6">
    <name type="scientific">Neorhizobium phenanthreniclasticum</name>
    <dbReference type="NCBI Taxonomy" id="3157917"/>
    <lineage>
        <taxon>Bacteria</taxon>
        <taxon>Pseudomonadati</taxon>
        <taxon>Pseudomonadota</taxon>
        <taxon>Alphaproteobacteria</taxon>
        <taxon>Hyphomicrobiales</taxon>
        <taxon>Rhizobiaceae</taxon>
        <taxon>Rhizobium/Agrobacterium group</taxon>
        <taxon>Neorhizobium</taxon>
    </lineage>
</organism>
<reference evidence="5 6" key="1">
    <citation type="submission" date="2024-05" db="EMBL/GenBank/DDBJ databases">
        <title>Neorhizobium sp. Rsf11, a plant growth promoting and heavy metal resistant PAH-degrader.</title>
        <authorList>
            <person name="Golubev S.N."/>
            <person name="Muratova A.Y."/>
            <person name="Markelova M.I."/>
        </authorList>
    </citation>
    <scope>NUCLEOTIDE SEQUENCE [LARGE SCALE GENOMIC DNA]</scope>
    <source>
        <strain evidence="5 6">Rsf11</strain>
    </source>
</reference>
<dbReference type="Gene3D" id="3.90.1170.50">
    <property type="entry name" value="Aldehyde oxidase/xanthine dehydrogenase, a/b hammerhead"/>
    <property type="match status" value="1"/>
</dbReference>
<dbReference type="Gene3D" id="3.30.365.10">
    <property type="entry name" value="Aldehyde oxidase/xanthine dehydrogenase, molybdopterin binding domain"/>
    <property type="match status" value="2"/>
</dbReference>
<comment type="caution">
    <text evidence="5">The sequence shown here is derived from an EMBL/GenBank/DDBJ whole genome shotgun (WGS) entry which is preliminary data.</text>
</comment>
<dbReference type="PANTHER" id="PTHR11908:SF132">
    <property type="entry name" value="ALDEHYDE OXIDASE 1-RELATED"/>
    <property type="match status" value="1"/>
</dbReference>
<sequence length="164" mass="17310">MSSDHEVFTGRREDMRLVTGQGVYTADNILEGQFHAAFLRADLPHARIVSIDANAALEAPGVRLVLTGKDALEANLIAPGPLVTFPGVDGMKIRAPARYALSTDRVRFVGEPVAIVVADSADAAADAIELISIEYEELPAVGGPEAALGDGARQTFDDWPRSGG</sequence>
<evidence type="ECO:0000256" key="1">
    <source>
        <dbReference type="ARBA" id="ARBA00022505"/>
    </source>
</evidence>
<dbReference type="EMBL" id="JBEAAL010000016">
    <property type="protein sequence ID" value="MEQ1407248.1"/>
    <property type="molecule type" value="Genomic_DNA"/>
</dbReference>
<feature type="domain" description="Aldehyde oxidase/xanthine dehydrogenase a/b hammerhead" evidence="4">
    <location>
        <begin position="19"/>
        <end position="139"/>
    </location>
</feature>
<evidence type="ECO:0000256" key="3">
    <source>
        <dbReference type="SAM" id="MobiDB-lite"/>
    </source>
</evidence>
<accession>A0ABV0M5U2</accession>
<keyword evidence="6" id="KW-1185">Reference proteome</keyword>